<accession>A0A0V0XDY3</accession>
<sequence length="79" mass="9051">MLRLARNRKIIETVRTSLDYTFSFRGGDESLSQGAVVIELTKRCFNQWYMKYNQCGVGNRPNGKRPQAKLPAILQAICK</sequence>
<proteinExistence type="predicted"/>
<dbReference type="AlphaFoldDB" id="A0A0V0XDY3"/>
<dbReference type="EMBL" id="JYDU01000638">
    <property type="protein sequence ID" value="KRX85843.1"/>
    <property type="molecule type" value="Genomic_DNA"/>
</dbReference>
<comment type="caution">
    <text evidence="1">The sequence shown here is derived from an EMBL/GenBank/DDBJ whole genome shotgun (WGS) entry which is preliminary data.</text>
</comment>
<evidence type="ECO:0000313" key="2">
    <source>
        <dbReference type="Proteomes" id="UP000054815"/>
    </source>
</evidence>
<evidence type="ECO:0000313" key="1">
    <source>
        <dbReference type="EMBL" id="KRX85843.1"/>
    </source>
</evidence>
<name>A0A0V0XDY3_TRIPS</name>
<reference evidence="1 2" key="1">
    <citation type="submission" date="2015-01" db="EMBL/GenBank/DDBJ databases">
        <title>Evolution of Trichinella species and genotypes.</title>
        <authorList>
            <person name="Korhonen P.K."/>
            <person name="Edoardo P."/>
            <person name="Giuseppe L.R."/>
            <person name="Gasser R.B."/>
        </authorList>
    </citation>
    <scope>NUCLEOTIDE SEQUENCE [LARGE SCALE GENOMIC DNA]</scope>
    <source>
        <strain evidence="1">ISS141</strain>
    </source>
</reference>
<protein>
    <submittedName>
        <fullName evidence="1">Uncharacterized protein</fullName>
    </submittedName>
</protein>
<organism evidence="1 2">
    <name type="scientific">Trichinella pseudospiralis</name>
    <name type="common">Parasitic roundworm</name>
    <dbReference type="NCBI Taxonomy" id="6337"/>
    <lineage>
        <taxon>Eukaryota</taxon>
        <taxon>Metazoa</taxon>
        <taxon>Ecdysozoa</taxon>
        <taxon>Nematoda</taxon>
        <taxon>Enoplea</taxon>
        <taxon>Dorylaimia</taxon>
        <taxon>Trichinellida</taxon>
        <taxon>Trichinellidae</taxon>
        <taxon>Trichinella</taxon>
    </lineage>
</organism>
<gene>
    <name evidence="1" type="ORF">T4E_1098</name>
</gene>
<dbReference type="Proteomes" id="UP000054815">
    <property type="component" value="Unassembled WGS sequence"/>
</dbReference>